<dbReference type="Pfam" id="PF13424">
    <property type="entry name" value="TPR_12"/>
    <property type="match status" value="1"/>
</dbReference>
<dbReference type="Gene3D" id="1.25.40.10">
    <property type="entry name" value="Tetratricopeptide repeat domain"/>
    <property type="match status" value="1"/>
</dbReference>
<dbReference type="InterPro" id="IPR024983">
    <property type="entry name" value="CHAT_dom"/>
</dbReference>
<dbReference type="Pfam" id="PF12770">
    <property type="entry name" value="CHAT"/>
    <property type="match status" value="1"/>
</dbReference>
<proteinExistence type="predicted"/>
<evidence type="ECO:0000313" key="3">
    <source>
        <dbReference type="EMBL" id="OLF09548.1"/>
    </source>
</evidence>
<name>A0A7Z0WLR1_9PSEU</name>
<dbReference type="SMART" id="SM00028">
    <property type="entry name" value="TPR"/>
    <property type="match status" value="3"/>
</dbReference>
<dbReference type="Proteomes" id="UP000185696">
    <property type="component" value="Unassembled WGS sequence"/>
</dbReference>
<sequence>MLRRGVDSNNLGGSAEGTKLLRDALLALPVGSGEQEAVVLRIRVLQGLAYAEAETGSVADGLVHLATASDLVSAVAEAPRRAALRGLVDHQHALILLRAGDTTAALEVYAGAIPALERLDGTDAGDPELLAKAYLNRGLAHIELGKPGQAEQDMQRCMELASEHGIYRLTAKAQGNLGEIALLAGDIPGALAHFEAVERMFTDFAPRLVPRTKIDQAKCLLIAGLADEAARHLDEALPALREQRLGQDLGEAEVARAGAALMLGDFALAKRLTGSAHRRFVRRGNSAWAELAALARMRAETASALTGGTGAASPDKAAALARRLHGIGLTDEAAMAMMLAVRLALRRRSVDTAEALLDQVPPLRKIAPIDHKMLLRLCRAEVALARGQTRKVLAQARAGLTELGAARDRMGGLDLVCGTAVHGQELGRVAVNLVLESARTEADARRLLSWHERTRAQVYRYEPLPAIDDPELASRVTELRAVTRAVQQAKLERRPTAHLERRVTGLQREVSRLGWHTSHWGKPRPVSAPEEIIERLGDRALISFAGPGEDLAAIVVSGGHTRLFRLGRREQALEVARQLHADLDALAPDDLIEPLVNAVSQSALHRIATLNEYLFGDNGIPMDLLDGRELVVVPFGGLYSVPWESLPALRGRAVSVAPSATAWVGAAELPPTDGRVVLVSGPDLPESVSELEHLRSVYPDAIVLDGERATTEAVLKAMDGAKLVHIAAHGTHEPSNAMFSRLELVDGGLLAHEVARLPTPPEHIVLAACELALSHIRPGDEPLGFGGAMLASGSRTVVAAVNRVGHRSAALTMTDYHRRLVSSSAQDLAEAMTDYHRRIASGTRPARALAEATATDPLRRPFILLGAG</sequence>
<evidence type="ECO:0000313" key="4">
    <source>
        <dbReference type="Proteomes" id="UP000185696"/>
    </source>
</evidence>
<dbReference type="EMBL" id="MSIF01000009">
    <property type="protein sequence ID" value="OLF09548.1"/>
    <property type="molecule type" value="Genomic_DNA"/>
</dbReference>
<reference evidence="3 4" key="1">
    <citation type="submission" date="2016-12" db="EMBL/GenBank/DDBJ databases">
        <title>The draft genome sequence of Actinophytocola xinjiangensis.</title>
        <authorList>
            <person name="Wang W."/>
            <person name="Yuan L."/>
        </authorList>
    </citation>
    <scope>NUCLEOTIDE SEQUENCE [LARGE SCALE GENOMIC DNA]</scope>
    <source>
        <strain evidence="3 4">CGMCC 4.4663</strain>
    </source>
</reference>
<dbReference type="PROSITE" id="PS50005">
    <property type="entry name" value="TPR"/>
    <property type="match status" value="1"/>
</dbReference>
<gene>
    <name evidence="3" type="ORF">BLA60_19585</name>
</gene>
<organism evidence="3 4">
    <name type="scientific">Actinophytocola xinjiangensis</name>
    <dbReference type="NCBI Taxonomy" id="485602"/>
    <lineage>
        <taxon>Bacteria</taxon>
        <taxon>Bacillati</taxon>
        <taxon>Actinomycetota</taxon>
        <taxon>Actinomycetes</taxon>
        <taxon>Pseudonocardiales</taxon>
        <taxon>Pseudonocardiaceae</taxon>
    </lineage>
</organism>
<comment type="caution">
    <text evidence="3">The sequence shown here is derived from an EMBL/GenBank/DDBJ whole genome shotgun (WGS) entry which is preliminary data.</text>
</comment>
<protein>
    <recommendedName>
        <fullName evidence="2">CHAT domain-containing protein</fullName>
    </recommendedName>
</protein>
<dbReference type="InterPro" id="IPR019734">
    <property type="entry name" value="TPR_rpt"/>
</dbReference>
<feature type="repeat" description="TPR" evidence="1">
    <location>
        <begin position="131"/>
        <end position="164"/>
    </location>
</feature>
<feature type="domain" description="CHAT" evidence="2">
    <location>
        <begin position="624"/>
        <end position="845"/>
    </location>
</feature>
<keyword evidence="1" id="KW-0802">TPR repeat</keyword>
<dbReference type="AlphaFoldDB" id="A0A7Z0WLR1"/>
<evidence type="ECO:0000256" key="1">
    <source>
        <dbReference type="PROSITE-ProRule" id="PRU00339"/>
    </source>
</evidence>
<accession>A0A7Z0WLR1</accession>
<keyword evidence="4" id="KW-1185">Reference proteome</keyword>
<evidence type="ECO:0000259" key="2">
    <source>
        <dbReference type="Pfam" id="PF12770"/>
    </source>
</evidence>
<dbReference type="InterPro" id="IPR011990">
    <property type="entry name" value="TPR-like_helical_dom_sf"/>
</dbReference>
<dbReference type="SUPFAM" id="SSF48452">
    <property type="entry name" value="TPR-like"/>
    <property type="match status" value="1"/>
</dbReference>